<organism evidence="2 3">
    <name type="scientific">Puccinia graminis f. sp. tritici (strain CRL 75-36-700-3 / race SCCL)</name>
    <name type="common">Black stem rust fungus</name>
    <dbReference type="NCBI Taxonomy" id="418459"/>
    <lineage>
        <taxon>Eukaryota</taxon>
        <taxon>Fungi</taxon>
        <taxon>Dikarya</taxon>
        <taxon>Basidiomycota</taxon>
        <taxon>Pucciniomycotina</taxon>
        <taxon>Pucciniomycetes</taxon>
        <taxon>Pucciniales</taxon>
        <taxon>Pucciniaceae</taxon>
        <taxon>Puccinia</taxon>
    </lineage>
</organism>
<feature type="region of interest" description="Disordered" evidence="1">
    <location>
        <begin position="178"/>
        <end position="222"/>
    </location>
</feature>
<dbReference type="GeneID" id="13542957"/>
<dbReference type="InParanoid" id="H6QPQ1"/>
<dbReference type="KEGG" id="pgr:PGTG_20805"/>
<sequence>MEVNPDPDSPHQIHSPNQSGPSQNTKKPRKKRNLSTLEKTKLTEIFKLLDQYNYTPKSFLKAFLENEDIEFAGHRRYWAADRGWDTTQELIHTIRKVISKKSAGKKLWEDFILSEASRITISQKPPSGAYPNGAYHSSRMVSSSLFNQECKDERNADLVKNHMPFLFQLISNKLNARPANKKAATNKDEKKGKKQATDIDDNDPDSDDDVVPEEMFDDQDPQIREECQTTCDFPDATTATNLPTHLHSLHAEYPIKSISF</sequence>
<evidence type="ECO:0000313" key="3">
    <source>
        <dbReference type="Proteomes" id="UP000008783"/>
    </source>
</evidence>
<protein>
    <submittedName>
        <fullName evidence="2">Uncharacterized protein</fullName>
    </submittedName>
</protein>
<reference evidence="3" key="1">
    <citation type="journal article" date="2011" name="Proc. Natl. Acad. Sci. U.S.A.">
        <title>Obligate biotrophy features unraveled by the genomic analysis of rust fungi.</title>
        <authorList>
            <person name="Duplessis S."/>
            <person name="Cuomo C.A."/>
            <person name="Lin Y.-C."/>
            <person name="Aerts A."/>
            <person name="Tisserant E."/>
            <person name="Veneault-Fourrey C."/>
            <person name="Joly D.L."/>
            <person name="Hacquard S."/>
            <person name="Amselem J."/>
            <person name="Cantarel B.L."/>
            <person name="Chiu R."/>
            <person name="Coutinho P.M."/>
            <person name="Feau N."/>
            <person name="Field M."/>
            <person name="Frey P."/>
            <person name="Gelhaye E."/>
            <person name="Goldberg J."/>
            <person name="Grabherr M.G."/>
            <person name="Kodira C.D."/>
            <person name="Kohler A."/>
            <person name="Kuees U."/>
            <person name="Lindquist E.A."/>
            <person name="Lucas S.M."/>
            <person name="Mago R."/>
            <person name="Mauceli E."/>
            <person name="Morin E."/>
            <person name="Murat C."/>
            <person name="Pangilinan J.L."/>
            <person name="Park R."/>
            <person name="Pearson M."/>
            <person name="Quesneville H."/>
            <person name="Rouhier N."/>
            <person name="Sakthikumar S."/>
            <person name="Salamov A.A."/>
            <person name="Schmutz J."/>
            <person name="Selles B."/>
            <person name="Shapiro H."/>
            <person name="Tanguay P."/>
            <person name="Tuskan G.A."/>
            <person name="Henrissat B."/>
            <person name="Van de Peer Y."/>
            <person name="Rouze P."/>
            <person name="Ellis J.G."/>
            <person name="Dodds P.N."/>
            <person name="Schein J.E."/>
            <person name="Zhong S."/>
            <person name="Hamelin R.C."/>
            <person name="Grigoriev I.V."/>
            <person name="Szabo L.J."/>
            <person name="Martin F."/>
        </authorList>
    </citation>
    <scope>NUCLEOTIDE SEQUENCE [LARGE SCALE GENOMIC DNA]</scope>
    <source>
        <strain evidence="3">CRL 75-36-700-3 / race SCCL</strain>
    </source>
</reference>
<dbReference type="EMBL" id="DS178266">
    <property type="protein sequence ID" value="EHS64103.1"/>
    <property type="molecule type" value="Genomic_DNA"/>
</dbReference>
<dbReference type="AlphaFoldDB" id="H6QPQ1"/>
<keyword evidence="3" id="KW-1185">Reference proteome</keyword>
<name>H6QPQ1_PUCGT</name>
<gene>
    <name evidence="2" type="ORF">PGTG_20805</name>
</gene>
<evidence type="ECO:0000256" key="1">
    <source>
        <dbReference type="SAM" id="MobiDB-lite"/>
    </source>
</evidence>
<dbReference type="RefSeq" id="XP_003890512.1">
    <property type="nucleotide sequence ID" value="XM_003890463.1"/>
</dbReference>
<dbReference type="OrthoDB" id="2506139at2759"/>
<proteinExistence type="predicted"/>
<evidence type="ECO:0000313" key="2">
    <source>
        <dbReference type="EMBL" id="EHS64103.1"/>
    </source>
</evidence>
<accession>H6QPQ1</accession>
<feature type="region of interest" description="Disordered" evidence="1">
    <location>
        <begin position="1"/>
        <end position="34"/>
    </location>
</feature>
<dbReference type="HOGENOM" id="CLU_1070133_0_0_1"/>
<dbReference type="Proteomes" id="UP000008783">
    <property type="component" value="Unassembled WGS sequence"/>
</dbReference>
<dbReference type="VEuPathDB" id="FungiDB:PGTG_20805"/>
<feature type="compositionally biased region" description="Acidic residues" evidence="1">
    <location>
        <begin position="198"/>
        <end position="220"/>
    </location>
</feature>
<feature type="compositionally biased region" description="Basic and acidic residues" evidence="1">
    <location>
        <begin position="185"/>
        <end position="197"/>
    </location>
</feature>
<feature type="compositionally biased region" description="Polar residues" evidence="1">
    <location>
        <begin position="12"/>
        <end position="25"/>
    </location>
</feature>